<reference evidence="9" key="2">
    <citation type="submission" date="2025-09" db="UniProtKB">
        <authorList>
            <consortium name="Ensembl"/>
        </authorList>
    </citation>
    <scope>IDENTIFICATION</scope>
</reference>
<evidence type="ECO:0000256" key="5">
    <source>
        <dbReference type="SAM" id="Coils"/>
    </source>
</evidence>
<dbReference type="AlphaFoldDB" id="A0A8C6S8X6"/>
<feature type="domain" description="LIM zinc-binding" evidence="7">
    <location>
        <begin position="653"/>
        <end position="719"/>
    </location>
</feature>
<protein>
    <recommendedName>
        <fullName evidence="11">LIM domain only protein 7-like</fullName>
    </recommendedName>
</protein>
<dbReference type="Gene3D" id="2.10.110.10">
    <property type="entry name" value="Cysteine Rich Protein"/>
    <property type="match status" value="1"/>
</dbReference>
<feature type="compositionally biased region" description="Low complexity" evidence="6">
    <location>
        <begin position="399"/>
        <end position="409"/>
    </location>
</feature>
<dbReference type="InterPro" id="IPR001781">
    <property type="entry name" value="Znf_LIM"/>
</dbReference>
<dbReference type="SUPFAM" id="SSF50156">
    <property type="entry name" value="PDZ domain-like"/>
    <property type="match status" value="1"/>
</dbReference>
<feature type="coiled-coil region" evidence="5">
    <location>
        <begin position="412"/>
        <end position="451"/>
    </location>
</feature>
<reference evidence="9" key="1">
    <citation type="submission" date="2025-08" db="UniProtKB">
        <authorList>
            <consortium name="Ensembl"/>
        </authorList>
    </citation>
    <scope>IDENTIFICATION</scope>
</reference>
<evidence type="ECO:0000256" key="1">
    <source>
        <dbReference type="ARBA" id="ARBA00022723"/>
    </source>
</evidence>
<feature type="region of interest" description="Disordered" evidence="6">
    <location>
        <begin position="382"/>
        <end position="410"/>
    </location>
</feature>
<dbReference type="GO" id="GO:0030155">
    <property type="term" value="P:regulation of cell adhesion"/>
    <property type="evidence" value="ECO:0007669"/>
    <property type="project" value="InterPro"/>
</dbReference>
<dbReference type="SMART" id="SM00132">
    <property type="entry name" value="LIM"/>
    <property type="match status" value="1"/>
</dbReference>
<dbReference type="SMART" id="SM00228">
    <property type="entry name" value="PDZ"/>
    <property type="match status" value="1"/>
</dbReference>
<evidence type="ECO:0000313" key="10">
    <source>
        <dbReference type="Proteomes" id="UP000694523"/>
    </source>
</evidence>
<keyword evidence="1 4" id="KW-0479">Metal-binding</keyword>
<evidence type="ECO:0000256" key="6">
    <source>
        <dbReference type="SAM" id="MobiDB-lite"/>
    </source>
</evidence>
<dbReference type="CDD" id="cd00136">
    <property type="entry name" value="PDZ_canonical"/>
    <property type="match status" value="1"/>
</dbReference>
<dbReference type="CDD" id="cd08368">
    <property type="entry name" value="LIM"/>
    <property type="match status" value="1"/>
</dbReference>
<dbReference type="GO" id="GO:0023051">
    <property type="term" value="P:regulation of signaling"/>
    <property type="evidence" value="ECO:0007669"/>
    <property type="project" value="InterPro"/>
</dbReference>
<keyword evidence="3 4" id="KW-0440">LIM domain</keyword>
<dbReference type="InterPro" id="IPR036034">
    <property type="entry name" value="PDZ_sf"/>
</dbReference>
<accession>A0A8C6S8X6</accession>
<evidence type="ECO:0000256" key="2">
    <source>
        <dbReference type="ARBA" id="ARBA00022833"/>
    </source>
</evidence>
<dbReference type="PANTHER" id="PTHR46767">
    <property type="entry name" value="LIM DOMAIN ONLY PROTEIN 7"/>
    <property type="match status" value="1"/>
</dbReference>
<dbReference type="Proteomes" id="UP000694523">
    <property type="component" value="Unplaced"/>
</dbReference>
<dbReference type="GO" id="GO:0046872">
    <property type="term" value="F:metal ion binding"/>
    <property type="evidence" value="ECO:0007669"/>
    <property type="project" value="UniProtKB-KW"/>
</dbReference>
<keyword evidence="5" id="KW-0175">Coiled coil</keyword>
<dbReference type="PROSITE" id="PS00478">
    <property type="entry name" value="LIM_DOMAIN_1"/>
    <property type="match status" value="1"/>
</dbReference>
<organism evidence="9 10">
    <name type="scientific">Neogobius melanostomus</name>
    <name type="common">round goby</name>
    <dbReference type="NCBI Taxonomy" id="47308"/>
    <lineage>
        <taxon>Eukaryota</taxon>
        <taxon>Metazoa</taxon>
        <taxon>Chordata</taxon>
        <taxon>Craniata</taxon>
        <taxon>Vertebrata</taxon>
        <taxon>Euteleostomi</taxon>
        <taxon>Actinopterygii</taxon>
        <taxon>Neopterygii</taxon>
        <taxon>Teleostei</taxon>
        <taxon>Neoteleostei</taxon>
        <taxon>Acanthomorphata</taxon>
        <taxon>Gobiaria</taxon>
        <taxon>Gobiiformes</taxon>
        <taxon>Gobioidei</taxon>
        <taxon>Gobiidae</taxon>
        <taxon>Benthophilinae</taxon>
        <taxon>Neogobiini</taxon>
        <taxon>Neogobius</taxon>
    </lineage>
</organism>
<evidence type="ECO:0000259" key="7">
    <source>
        <dbReference type="PROSITE" id="PS50023"/>
    </source>
</evidence>
<evidence type="ECO:0000259" key="8">
    <source>
        <dbReference type="PROSITE" id="PS50106"/>
    </source>
</evidence>
<evidence type="ECO:0000256" key="3">
    <source>
        <dbReference type="ARBA" id="ARBA00023038"/>
    </source>
</evidence>
<dbReference type="PROSITE" id="PS50023">
    <property type="entry name" value="LIM_DOMAIN_2"/>
    <property type="match status" value="1"/>
</dbReference>
<evidence type="ECO:0000313" key="9">
    <source>
        <dbReference type="Ensembl" id="ENSNMLP00000002125.1"/>
    </source>
</evidence>
<dbReference type="PROSITE" id="PS50106">
    <property type="entry name" value="PDZ"/>
    <property type="match status" value="1"/>
</dbReference>
<evidence type="ECO:0000256" key="4">
    <source>
        <dbReference type="PROSITE-ProRule" id="PRU00125"/>
    </source>
</evidence>
<dbReference type="Pfam" id="PF00595">
    <property type="entry name" value="PDZ"/>
    <property type="match status" value="1"/>
</dbReference>
<evidence type="ECO:0008006" key="11">
    <source>
        <dbReference type="Google" id="ProtNLM"/>
    </source>
</evidence>
<proteinExistence type="predicted"/>
<keyword evidence="2 4" id="KW-0862">Zinc</keyword>
<name>A0A8C6S8X6_9GOBI</name>
<feature type="region of interest" description="Disordered" evidence="6">
    <location>
        <begin position="522"/>
        <end position="552"/>
    </location>
</feature>
<dbReference type="InterPro" id="IPR029978">
    <property type="entry name" value="LMO-7"/>
</dbReference>
<sequence>MSTLNAAAESLSLVNHTEIDAVNDLTVISPHCEKQELSMETSKGQGFDKYLSRSGTWSGSASLPRGYRRSEGTSRLSSAITARPFGSKPSRVSSLPRLCNVEDNHQNLLSSNDKDVSPPITTLLKRQMPSAHLKGHPPLKHTELGAKQEKENCAILSNVLQTNGFHPEPLIQTQLCTAKMPQLHNSSTLGKEPSGPMHEDHSDMRLCLTLKPNSRRDFGFQTHWDSRGARVTSIQPGSPAELGHLCINDEIIAVDGVTVTKLNFNQWKNKMSSALQTGSLTMDVRRYGNRDWSTSEASLYKQPGQNRKTVDLTSAVPLLIGRLDHHANTDPALMALSEFNGQTNNVNLSQNMDGAHTDIPRTATNKDSNVVIRTNQRRRAEFFSQRGGSESAISDLQVPSLSPSSCSWSWDREEERRRQEKWQEEQERLLQEKYQRDQERLEAEWRKAQEDASSDNKEELKMMSSGENHQRVYPHVNGVTSKRPDEQCRATDAVKENSPCGAKEMLLGKTSDDWAKSMSTPALMSPQKLMKGAGDQRKRKSQTPVSKVEQERQQILDEMKKRTQLLTDNSWIRQRSASFYKEPVMPGVPIKRYESMDNLESWRHSPVTSMTFTYPRAQSAAAGYCGSTKISSSRHSTGSMPPTYRTRTEPGERMCCVCEGVLDSGAAMVIEALSLSFHLACFQCVGCYRDLRGTEAGVQVRIQNGRPYCEPCYSQLQYAAQL</sequence>
<feature type="domain" description="PDZ" evidence="8">
    <location>
        <begin position="207"/>
        <end position="286"/>
    </location>
</feature>
<dbReference type="InterPro" id="IPR001478">
    <property type="entry name" value="PDZ"/>
</dbReference>
<feature type="region of interest" description="Disordered" evidence="6">
    <location>
        <begin position="55"/>
        <end position="93"/>
    </location>
</feature>
<keyword evidence="10" id="KW-1185">Reference proteome</keyword>
<dbReference type="PANTHER" id="PTHR46767:SF2">
    <property type="entry name" value="LIM DOMAIN 7B"/>
    <property type="match status" value="1"/>
</dbReference>
<dbReference type="Ensembl" id="ENSNMLT00000002463.1">
    <property type="protein sequence ID" value="ENSNMLP00000002125.1"/>
    <property type="gene ID" value="ENSNMLG00000001609.1"/>
</dbReference>
<dbReference type="Gene3D" id="2.30.42.10">
    <property type="match status" value="1"/>
</dbReference>
<dbReference type="Pfam" id="PF00412">
    <property type="entry name" value="LIM"/>
    <property type="match status" value="1"/>
</dbReference>